<dbReference type="Pfam" id="PF00078">
    <property type="entry name" value="RVT_1"/>
    <property type="match status" value="1"/>
</dbReference>
<feature type="domain" description="Reverse transcriptase" evidence="1">
    <location>
        <begin position="204"/>
        <end position="304"/>
    </location>
</feature>
<comment type="caution">
    <text evidence="2">The sequence shown here is derived from an EMBL/GenBank/DDBJ whole genome shotgun (WGS) entry which is preliminary data.</text>
</comment>
<evidence type="ECO:0000259" key="1">
    <source>
        <dbReference type="Pfam" id="PF00078"/>
    </source>
</evidence>
<accession>A0A699IPG3</accession>
<protein>
    <recommendedName>
        <fullName evidence="1">Reverse transcriptase domain-containing protein</fullName>
    </recommendedName>
</protein>
<dbReference type="CDD" id="cd01650">
    <property type="entry name" value="RT_nLTR_like"/>
    <property type="match status" value="1"/>
</dbReference>
<reference evidence="2" key="1">
    <citation type="journal article" date="2019" name="Sci. Rep.">
        <title>Draft genome of Tanacetum cinerariifolium, the natural source of mosquito coil.</title>
        <authorList>
            <person name="Yamashiro T."/>
            <person name="Shiraishi A."/>
            <person name="Satake H."/>
            <person name="Nakayama K."/>
        </authorList>
    </citation>
    <scope>NUCLEOTIDE SEQUENCE</scope>
</reference>
<sequence>MEGFSFTWVHPSAKKMSPAITAVFLYRHLSDYRLILLNEIHTDFGPTPFRTFHSWFSRDIDKALDNGSVSDKMLVKRMELLNKYHEFKQLDSKDAVQKAKVKWAIEGDENSKFFHGIINKRRSQLAIRGVFVNGDWHTEPSLVKDTFLDHFSNRFKQPSSARFKLSLPFPSRLYSDQVLDLDRNISSDEIRAAVRDCVDAKLVTDFRPISLIGSVYKVVTKILANRLATVIFDLVSNTQSAFVAKRQILDGTFILNEVLSWCKRKRKQDLVFKVDFAKAYDYVRWDFLLDIIHAFGFGSRWCMWIRASGLRINVSKSKVLGIGVPSNIVQQGASFISCDIMKTPFKYLGVMVGDNMSRLSVWSNSIQKIHAKLSKRKVKTLSIGGRLTLLKSVLGATPVYNMSIFKAPLSVLHEMEMLRNNFFIGGDAQGKKITWIAWDKVLSSKNNGGLGISSFYALNRALLLKYKGVRFFSHCKVRIGVGLNTRLWLDVSLLDMPLCARFPRIFALENNIDASVAVKQGAPSLDASFRRPVRDGVKRSQWKDLVSLVGGISLSVSADRWVCDLTGDGEFRVRDICTTLDNLLLPSSVVATRWVKHVPIKVNIFAWRARLDRLPTRGNLILRGVLLDSSYYPNCDWLRKTPIIFFSGAIWLKVLPKSCVVGGAFSGLTF</sequence>
<dbReference type="InterPro" id="IPR000477">
    <property type="entry name" value="RT_dom"/>
</dbReference>
<name>A0A699IPG3_TANCI</name>
<dbReference type="AlphaFoldDB" id="A0A699IPG3"/>
<dbReference type="PANTHER" id="PTHR33116">
    <property type="entry name" value="REVERSE TRANSCRIPTASE ZINC-BINDING DOMAIN-CONTAINING PROTEIN-RELATED-RELATED"/>
    <property type="match status" value="1"/>
</dbReference>
<evidence type="ECO:0000313" key="2">
    <source>
        <dbReference type="EMBL" id="GEZ80078.1"/>
    </source>
</evidence>
<dbReference type="PANTHER" id="PTHR33116:SF79">
    <property type="entry name" value="REVERSE TRANSCRIPTASE DOMAIN, ZINC FINGER, CCHC-TYPE-RELATED"/>
    <property type="match status" value="1"/>
</dbReference>
<proteinExistence type="predicted"/>
<gene>
    <name evidence="2" type="ORF">Tci_552051</name>
</gene>
<organism evidence="2">
    <name type="scientific">Tanacetum cinerariifolium</name>
    <name type="common">Dalmatian daisy</name>
    <name type="synonym">Chrysanthemum cinerariifolium</name>
    <dbReference type="NCBI Taxonomy" id="118510"/>
    <lineage>
        <taxon>Eukaryota</taxon>
        <taxon>Viridiplantae</taxon>
        <taxon>Streptophyta</taxon>
        <taxon>Embryophyta</taxon>
        <taxon>Tracheophyta</taxon>
        <taxon>Spermatophyta</taxon>
        <taxon>Magnoliopsida</taxon>
        <taxon>eudicotyledons</taxon>
        <taxon>Gunneridae</taxon>
        <taxon>Pentapetalae</taxon>
        <taxon>asterids</taxon>
        <taxon>campanulids</taxon>
        <taxon>Asterales</taxon>
        <taxon>Asteraceae</taxon>
        <taxon>Asteroideae</taxon>
        <taxon>Anthemideae</taxon>
        <taxon>Anthemidinae</taxon>
        <taxon>Tanacetum</taxon>
    </lineage>
</organism>
<dbReference type="EMBL" id="BKCJ010325375">
    <property type="protein sequence ID" value="GEZ80078.1"/>
    <property type="molecule type" value="Genomic_DNA"/>
</dbReference>